<proteinExistence type="predicted"/>
<keyword evidence="2" id="KW-1185">Reference proteome</keyword>
<dbReference type="Proteomes" id="UP001497382">
    <property type="component" value="Unassembled WGS sequence"/>
</dbReference>
<evidence type="ECO:0000313" key="1">
    <source>
        <dbReference type="EMBL" id="CAL1284130.1"/>
    </source>
</evidence>
<dbReference type="AlphaFoldDB" id="A0AAV2ALH0"/>
<gene>
    <name evidence="1" type="ORF">LARSCL_LOCUS12987</name>
</gene>
<accession>A0AAV2ALH0</accession>
<reference evidence="1 2" key="1">
    <citation type="submission" date="2024-04" db="EMBL/GenBank/DDBJ databases">
        <authorList>
            <person name="Rising A."/>
            <person name="Reimegard J."/>
            <person name="Sonavane S."/>
            <person name="Akerstrom W."/>
            <person name="Nylinder S."/>
            <person name="Hedman E."/>
            <person name="Kallberg Y."/>
        </authorList>
    </citation>
    <scope>NUCLEOTIDE SEQUENCE [LARGE SCALE GENOMIC DNA]</scope>
</reference>
<sequence>MSAISKTSPPSLVDSCTHVVLTVSTLKLHSGFWKQKRSFSLDIWNVVISRKHADDNLVVYSHQKKDKAMVSKGVSNLNKFQKFNNRNEFEFSNSIATYGILLIAIISNYLQELHNETVRLMTLILFKNFIVFKFLKPTISFPSFLRLTKEMKFVKCLKYLSKSPVSPSILDLFYRPMVIKIIFAKDPRHFPKSPEILSPLEKISLQMPPKVKRISGGVEYTWKAPVKSILESFYLQMPFEMKLCTDDLEQIPNFLETPVSRIADKTELRSLKSYRKDDNELEHIHKLPEKPVILDPVYLQFPFKTKLYAKDSKQLHKLPGFQVSTWSLDKTQSQSMNSIDEDDRVKLFGMCYSCKELISEKKFFDERRFGILKKCDCRICYGCLRKKAGTSGVVMGPIGCPSCSVKSDIVAASARWIEGVEKLRFFELLLEHADPKYWDRNEDKPLSPCPNTIDSRTLEEVKEFEVYKSDTVVENAHGTIGKNKLEPFDLLQRNEAPRMKSPWTGFNTRKDYFYTRAPLMGLVN</sequence>
<evidence type="ECO:0000313" key="2">
    <source>
        <dbReference type="Proteomes" id="UP001497382"/>
    </source>
</evidence>
<protein>
    <submittedName>
        <fullName evidence="1">Uncharacterized protein</fullName>
    </submittedName>
</protein>
<organism evidence="1 2">
    <name type="scientific">Larinioides sclopetarius</name>
    <dbReference type="NCBI Taxonomy" id="280406"/>
    <lineage>
        <taxon>Eukaryota</taxon>
        <taxon>Metazoa</taxon>
        <taxon>Ecdysozoa</taxon>
        <taxon>Arthropoda</taxon>
        <taxon>Chelicerata</taxon>
        <taxon>Arachnida</taxon>
        <taxon>Araneae</taxon>
        <taxon>Araneomorphae</taxon>
        <taxon>Entelegynae</taxon>
        <taxon>Araneoidea</taxon>
        <taxon>Araneidae</taxon>
        <taxon>Larinioides</taxon>
    </lineage>
</organism>
<name>A0AAV2ALH0_9ARAC</name>
<comment type="caution">
    <text evidence="1">The sequence shown here is derived from an EMBL/GenBank/DDBJ whole genome shotgun (WGS) entry which is preliminary data.</text>
</comment>
<dbReference type="EMBL" id="CAXIEN010000176">
    <property type="protein sequence ID" value="CAL1284130.1"/>
    <property type="molecule type" value="Genomic_DNA"/>
</dbReference>